<feature type="compositionally biased region" description="Polar residues" evidence="5">
    <location>
        <begin position="936"/>
        <end position="948"/>
    </location>
</feature>
<gene>
    <name evidence="7" type="primary">Srsf4</name>
    <name evidence="7" type="ORF">T12_9903</name>
</gene>
<dbReference type="EMBL" id="JYDQ01000132">
    <property type="protein sequence ID" value="KRY13721.1"/>
    <property type="molecule type" value="Genomic_DNA"/>
</dbReference>
<feature type="region of interest" description="Disordered" evidence="5">
    <location>
        <begin position="842"/>
        <end position="864"/>
    </location>
</feature>
<dbReference type="SUPFAM" id="SSF54928">
    <property type="entry name" value="RNA-binding domain, RBD"/>
    <property type="match status" value="1"/>
</dbReference>
<feature type="compositionally biased region" description="Polar residues" evidence="5">
    <location>
        <begin position="479"/>
        <end position="489"/>
    </location>
</feature>
<accession>A0A0V0ZN22</accession>
<dbReference type="FunFam" id="3.30.70.330:FF:000420">
    <property type="entry name" value="serine-arginine protein 55 isoform X1"/>
    <property type="match status" value="1"/>
</dbReference>
<dbReference type="STRING" id="990121.A0A0V0ZN22"/>
<feature type="region of interest" description="Disordered" evidence="5">
    <location>
        <begin position="157"/>
        <end position="194"/>
    </location>
</feature>
<feature type="compositionally biased region" description="Low complexity" evidence="5">
    <location>
        <begin position="694"/>
        <end position="706"/>
    </location>
</feature>
<dbReference type="InterPro" id="IPR035979">
    <property type="entry name" value="RBD_domain_sf"/>
</dbReference>
<evidence type="ECO:0000256" key="3">
    <source>
        <dbReference type="ARBA" id="ARBA00023242"/>
    </source>
</evidence>
<evidence type="ECO:0000256" key="5">
    <source>
        <dbReference type="SAM" id="MobiDB-lite"/>
    </source>
</evidence>
<reference evidence="7 8" key="1">
    <citation type="submission" date="2015-01" db="EMBL/GenBank/DDBJ databases">
        <title>Evolution of Trichinella species and genotypes.</title>
        <authorList>
            <person name="Korhonen P.K."/>
            <person name="Edoardo P."/>
            <person name="Giuseppe L.R."/>
            <person name="Gasser R.B."/>
        </authorList>
    </citation>
    <scope>NUCLEOTIDE SEQUENCE [LARGE SCALE GENOMIC DNA]</scope>
    <source>
        <strain evidence="7">ISS2496</strain>
    </source>
</reference>
<organism evidence="7 8">
    <name type="scientific">Trichinella patagoniensis</name>
    <dbReference type="NCBI Taxonomy" id="990121"/>
    <lineage>
        <taxon>Eukaryota</taxon>
        <taxon>Metazoa</taxon>
        <taxon>Ecdysozoa</taxon>
        <taxon>Nematoda</taxon>
        <taxon>Enoplea</taxon>
        <taxon>Dorylaimia</taxon>
        <taxon>Trichinellida</taxon>
        <taxon>Trichinellidae</taxon>
        <taxon>Trichinella</taxon>
    </lineage>
</organism>
<keyword evidence="3" id="KW-0539">Nucleus</keyword>
<dbReference type="InterPro" id="IPR000504">
    <property type="entry name" value="RRM_dom"/>
</dbReference>
<dbReference type="OrthoDB" id="1099063at2759"/>
<comment type="caution">
    <text evidence="7">The sequence shown here is derived from an EMBL/GenBank/DDBJ whole genome shotgun (WGS) entry which is preliminary data.</text>
</comment>
<evidence type="ECO:0000256" key="2">
    <source>
        <dbReference type="ARBA" id="ARBA00022884"/>
    </source>
</evidence>
<feature type="compositionally biased region" description="Polar residues" evidence="5">
    <location>
        <begin position="851"/>
        <end position="864"/>
    </location>
</feature>
<dbReference type="PROSITE" id="PS50102">
    <property type="entry name" value="RRM"/>
    <property type="match status" value="1"/>
</dbReference>
<dbReference type="PANTHER" id="PTHR48038:SF3">
    <property type="entry name" value="SPLICING FACTOR, ARGININE_SERINE-RICH 1-RELATED"/>
    <property type="match status" value="1"/>
</dbReference>
<name>A0A0V0ZN22_9BILA</name>
<dbReference type="Gene3D" id="3.30.70.330">
    <property type="match status" value="2"/>
</dbReference>
<dbReference type="CDD" id="cd12337">
    <property type="entry name" value="RRM1_SRSF4_like"/>
    <property type="match status" value="1"/>
</dbReference>
<dbReference type="SMART" id="SM00360">
    <property type="entry name" value="RRM"/>
    <property type="match status" value="2"/>
</dbReference>
<feature type="region of interest" description="Disordered" evidence="5">
    <location>
        <begin position="428"/>
        <end position="447"/>
    </location>
</feature>
<feature type="domain" description="RRM" evidence="6">
    <location>
        <begin position="85"/>
        <end position="155"/>
    </location>
</feature>
<evidence type="ECO:0000313" key="8">
    <source>
        <dbReference type="Proteomes" id="UP000054783"/>
    </source>
</evidence>
<dbReference type="AlphaFoldDB" id="A0A0V0ZN22"/>
<feature type="region of interest" description="Disordered" evidence="5">
    <location>
        <begin position="936"/>
        <end position="980"/>
    </location>
</feature>
<protein>
    <submittedName>
        <fullName evidence="7">Serine/arginine-rich splicing factor 4</fullName>
    </submittedName>
</protein>
<keyword evidence="8" id="KW-1185">Reference proteome</keyword>
<dbReference type="PANTHER" id="PTHR48038">
    <property type="entry name" value="RIBONUCLEOPROTEIN RB97D"/>
    <property type="match status" value="1"/>
</dbReference>
<proteinExistence type="predicted"/>
<comment type="subcellular location">
    <subcellularLocation>
        <location evidence="1">Nucleus</location>
    </subcellularLocation>
</comment>
<evidence type="ECO:0000259" key="6">
    <source>
        <dbReference type="PROSITE" id="PS50102"/>
    </source>
</evidence>
<keyword evidence="2 4" id="KW-0694">RNA-binding</keyword>
<evidence type="ECO:0000256" key="4">
    <source>
        <dbReference type="PROSITE-ProRule" id="PRU00176"/>
    </source>
</evidence>
<dbReference type="Proteomes" id="UP000054783">
    <property type="component" value="Unassembled WGS sequence"/>
</dbReference>
<feature type="region of interest" description="Disordered" evidence="5">
    <location>
        <begin position="679"/>
        <end position="706"/>
    </location>
</feature>
<feature type="region of interest" description="Disordered" evidence="5">
    <location>
        <begin position="454"/>
        <end position="627"/>
    </location>
</feature>
<evidence type="ECO:0000256" key="1">
    <source>
        <dbReference type="ARBA" id="ARBA00004123"/>
    </source>
</evidence>
<feature type="compositionally biased region" description="Polar residues" evidence="5">
    <location>
        <begin position="957"/>
        <end position="971"/>
    </location>
</feature>
<dbReference type="InterPro" id="IPR012677">
    <property type="entry name" value="Nucleotide-bd_a/b_plait_sf"/>
</dbReference>
<dbReference type="Pfam" id="PF00076">
    <property type="entry name" value="RRM_1"/>
    <property type="match status" value="2"/>
</dbReference>
<sequence>MCLQSKLCCLNQQKQPNYKEMQICMDINMFEARSSIPKIHKSTHTQMLICEQVPKFASIRQSANKFPWLTRGDCIFALSHEMASSRVYIGRLPYRARERDVEDFFKGYGRIREILLKNGFGFVEFDDPRDADDAVYHLNGRELCGERIIVEMTKRPPKGRDAFRSSYRGSYGSRGFSPERRRRDRDDKYGPPSQTPWRCIVSNVSTRVSWQVLGTDAVCSMSTRRLSRGVGYHIHCSLTTNRLRPVRACAPVDRTVFRSAAATPCSLVGRDLKDFMRQAGEVTYADAHRIKKHEGIVCFASHYELKKAIDMLNGKELNALHVLEVVQVVHEAVVAALVQVLQVVAGLGQLLVDVAVHPPPIRIVVVVRVQRRRTEMNAVQASESRNGQCRTAEVGRDRIRVMEFVAREASARVEGVVPTRRLVDRVLRRRTNGRGGAPCPGDDGRPVRAVLVRRRSAKGAGPSVARSRSRSNDSGSGSPVRSGSESGGPQATVDRRAEPGRKRKIAARGSSGSASPKRRSSSTEENNGENLLSRCSPKQKKLNNDFNHSSEVEEPASGDDVGDKRRKNKTKKDQSIDDEDDDNIRNGSTSSKDEHGRRRSTSSSFSDDDANKTSASDLDVDADEKQQRTRRTDIFNNIHICLLRVCCVGFDISLCYLLNKKFPISNLLMKMSEMQDPPCDAMDKLSLQPHQTNSNSSSPPCSASSPVHSDASVVMSPVSDMLVSPARSDCSMSAVSVDVDCIQEGNSSRQRSISEGTQAIKGILKHRAERCYSECDANDSLDVDCSSCTSLTNISSSDSGSVPKKTVRFCEEVVRGVYFTNVGSTGKSRTKRLNRRRRLRRLNRGLAGAGQSSTPNIPPSSLLSGSTVEVDVDLGAGHQQHQVEPSGWRASTAPDPDQCPTIEENARLDSAPYEIGRRIANSRFRVVPVHLPCTSANNEQAGSNQIAANKNPPRMNSLDSGVETMSSSSLGPGNCDTMWP</sequence>
<evidence type="ECO:0000313" key="7">
    <source>
        <dbReference type="EMBL" id="KRY13721.1"/>
    </source>
</evidence>
<feature type="compositionally biased region" description="Low complexity" evidence="5">
    <location>
        <begin position="164"/>
        <end position="176"/>
    </location>
</feature>
<dbReference type="GO" id="GO:0003723">
    <property type="term" value="F:RNA binding"/>
    <property type="evidence" value="ECO:0007669"/>
    <property type="project" value="UniProtKB-UniRule"/>
</dbReference>
<feature type="region of interest" description="Disordered" evidence="5">
    <location>
        <begin position="879"/>
        <end position="900"/>
    </location>
</feature>
<feature type="compositionally biased region" description="Basic and acidic residues" evidence="5">
    <location>
        <begin position="177"/>
        <end position="189"/>
    </location>
</feature>